<gene>
    <name evidence="1" type="ORF">ES288_A03G194300v1</name>
</gene>
<accession>A0A5D2H6S1</accession>
<name>A0A5D2H6S1_GOSDA</name>
<organism evidence="1 2">
    <name type="scientific">Gossypium darwinii</name>
    <name type="common">Darwin's cotton</name>
    <name type="synonym">Gossypium barbadense var. darwinii</name>
    <dbReference type="NCBI Taxonomy" id="34276"/>
    <lineage>
        <taxon>Eukaryota</taxon>
        <taxon>Viridiplantae</taxon>
        <taxon>Streptophyta</taxon>
        <taxon>Embryophyta</taxon>
        <taxon>Tracheophyta</taxon>
        <taxon>Spermatophyta</taxon>
        <taxon>Magnoliopsida</taxon>
        <taxon>eudicotyledons</taxon>
        <taxon>Gunneridae</taxon>
        <taxon>Pentapetalae</taxon>
        <taxon>rosids</taxon>
        <taxon>malvids</taxon>
        <taxon>Malvales</taxon>
        <taxon>Malvaceae</taxon>
        <taxon>Malvoideae</taxon>
        <taxon>Gossypium</taxon>
    </lineage>
</organism>
<feature type="non-terminal residue" evidence="1">
    <location>
        <position position="1"/>
    </location>
</feature>
<keyword evidence="2" id="KW-1185">Reference proteome</keyword>
<dbReference type="EMBL" id="CM017690">
    <property type="protein sequence ID" value="TYH25748.1"/>
    <property type="molecule type" value="Genomic_DNA"/>
</dbReference>
<reference evidence="1 2" key="1">
    <citation type="submission" date="2019-06" db="EMBL/GenBank/DDBJ databases">
        <title>WGS assembly of Gossypium darwinii.</title>
        <authorList>
            <person name="Chen Z.J."/>
            <person name="Sreedasyam A."/>
            <person name="Ando A."/>
            <person name="Song Q."/>
            <person name="De L."/>
            <person name="Hulse-Kemp A."/>
            <person name="Ding M."/>
            <person name="Ye W."/>
            <person name="Kirkbride R."/>
            <person name="Jenkins J."/>
            <person name="Plott C."/>
            <person name="Lovell J."/>
            <person name="Lin Y.-M."/>
            <person name="Vaughn R."/>
            <person name="Liu B."/>
            <person name="Li W."/>
            <person name="Simpson S."/>
            <person name="Scheffler B."/>
            <person name="Saski C."/>
            <person name="Grover C."/>
            <person name="Hu G."/>
            <person name="Conover J."/>
            <person name="Carlson J."/>
            <person name="Shu S."/>
            <person name="Boston L."/>
            <person name="Williams M."/>
            <person name="Peterson D."/>
            <person name="Mcgee K."/>
            <person name="Jones D."/>
            <person name="Wendel J."/>
            <person name="Stelly D."/>
            <person name="Grimwood J."/>
            <person name="Schmutz J."/>
        </authorList>
    </citation>
    <scope>NUCLEOTIDE SEQUENCE [LARGE SCALE GENOMIC DNA]</scope>
    <source>
        <strain evidence="1">1808015.09</strain>
    </source>
</reference>
<dbReference type="EMBL" id="CM017690">
    <property type="protein sequence ID" value="TYH25749.1"/>
    <property type="molecule type" value="Genomic_DNA"/>
</dbReference>
<dbReference type="EMBL" id="CM017690">
    <property type="protein sequence ID" value="TYH25750.1"/>
    <property type="molecule type" value="Genomic_DNA"/>
</dbReference>
<dbReference type="Proteomes" id="UP000323506">
    <property type="component" value="Chromosome A03"/>
</dbReference>
<evidence type="ECO:0000313" key="1">
    <source>
        <dbReference type="EMBL" id="TYH25748.1"/>
    </source>
</evidence>
<protein>
    <submittedName>
        <fullName evidence="1">Uncharacterized protein</fullName>
    </submittedName>
</protein>
<evidence type="ECO:0000313" key="2">
    <source>
        <dbReference type="Proteomes" id="UP000323506"/>
    </source>
</evidence>
<proteinExistence type="predicted"/>
<sequence>ILVTRFSSSVSSPFTLNFFLTINASLETNFFLLSRNARSFSKTWKTRSLICSLLYPLLRMIHYLLMKSLRLYNRRPRSPRYVCFGMLREKTTLNFMFWNRKHRTLKIGWKLLI</sequence>
<dbReference type="AlphaFoldDB" id="A0A5D2H6S1"/>